<dbReference type="GO" id="GO:0005840">
    <property type="term" value="C:ribosome"/>
    <property type="evidence" value="ECO:0007669"/>
    <property type="project" value="UniProtKB-KW"/>
</dbReference>
<dbReference type="GO" id="GO:0006412">
    <property type="term" value="P:translation"/>
    <property type="evidence" value="ECO:0007669"/>
    <property type="project" value="InterPro"/>
</dbReference>
<dbReference type="GO" id="GO:0005739">
    <property type="term" value="C:mitochondrion"/>
    <property type="evidence" value="ECO:0007669"/>
    <property type="project" value="UniProtKB-SubCell"/>
</dbReference>
<dbReference type="InterPro" id="IPR007980">
    <property type="entry name" value="Ribosomal_uS3m_fun"/>
</dbReference>
<dbReference type="AlphaFoldDB" id="A0A346Q1C7"/>
<dbReference type="GO" id="GO:1990904">
    <property type="term" value="C:ribonucleoprotein complex"/>
    <property type="evidence" value="ECO:0007669"/>
    <property type="project" value="UniProtKB-KW"/>
</dbReference>
<reference evidence="7" key="1">
    <citation type="submission" date="2017-12" db="EMBL/GenBank/DDBJ databases">
        <authorList>
            <person name="Hurst M.R.H."/>
        </authorList>
    </citation>
    <scope>NUCLEOTIDE SEQUENCE</scope>
</reference>
<comment type="similarity">
    <text evidence="2">Belongs to the universal ribosomal protein uS3 family.</text>
</comment>
<evidence type="ECO:0000256" key="1">
    <source>
        <dbReference type="ARBA" id="ARBA00004173"/>
    </source>
</evidence>
<evidence type="ECO:0000256" key="6">
    <source>
        <dbReference type="ARBA" id="ARBA00035157"/>
    </source>
</evidence>
<keyword evidence="5" id="KW-0687">Ribonucleoprotein</keyword>
<name>A0A346Q1C7_9LECA</name>
<evidence type="ECO:0000313" key="7">
    <source>
        <dbReference type="EMBL" id="AXR86912.1"/>
    </source>
</evidence>
<reference evidence="7" key="2">
    <citation type="journal article" date="2018" name="Mitochondrial DNA Part B Resour">
        <title>The complete mitochondrial genomes of five lichenized fungi in the genus Usnea (Ascomycota: Parmeliaceae).</title>
        <authorList>
            <person name="Funk E.R."/>
            <person name="Adams A.N."/>
            <person name="Spotten S.M."/>
            <person name="Van Hove R.A."/>
            <person name="Whittington K.T."/>
            <person name="Keepers K.G."/>
            <person name="Pogoda C.S."/>
            <person name="Lendemer J.C."/>
            <person name="Tripp E.A."/>
            <person name="Kane N.C."/>
        </authorList>
    </citation>
    <scope>NUCLEOTIDE SEQUENCE</scope>
</reference>
<comment type="subcellular location">
    <subcellularLocation>
        <location evidence="1">Mitochondrion</location>
    </subcellularLocation>
</comment>
<protein>
    <recommendedName>
        <fullName evidence="6">Small ribosomal subunit protein uS3m</fullName>
    </recommendedName>
</protein>
<organism evidence="7">
    <name type="scientific">Usnea subfusca</name>
    <dbReference type="NCBI Taxonomy" id="2233981"/>
    <lineage>
        <taxon>Eukaryota</taxon>
        <taxon>Fungi</taxon>
        <taxon>Dikarya</taxon>
        <taxon>Ascomycota</taxon>
        <taxon>Pezizomycotina</taxon>
        <taxon>Lecanoromycetes</taxon>
        <taxon>OSLEUM clade</taxon>
        <taxon>Lecanoromycetidae</taxon>
        <taxon>Lecanorales</taxon>
        <taxon>Lecanorineae</taxon>
        <taxon>Parmeliaceae</taxon>
        <taxon>Usnea</taxon>
    </lineage>
</organism>
<dbReference type="EMBL" id="MG720812">
    <property type="protein sequence ID" value="AXR86912.1"/>
    <property type="molecule type" value="Genomic_DNA"/>
</dbReference>
<dbReference type="GO" id="GO:0003735">
    <property type="term" value="F:structural constituent of ribosome"/>
    <property type="evidence" value="ECO:0007669"/>
    <property type="project" value="InterPro"/>
</dbReference>
<keyword evidence="4 7" id="KW-0496">Mitochondrion</keyword>
<keyword evidence="3 7" id="KW-0689">Ribosomal protein</keyword>
<accession>A0A346Q1C7</accession>
<sequence length="430" mass="49348">MRRWARRLSTNRILISRVEVKHTNDRAVVTVYVYNRQKQYYLNKIAGLGAIVNKALPSSLLELRKRFKVVRSRLQLIKSSMAIIRDRIQKQIEVVSLGMNDNQNQNDNQNLNQNQNENQNQVFITDLSPSAMGEQGEISKWKVLWLARARDYEMLYLKNYVGRSLRRQMLSIYLLQLASFNESKFEAKYLLPLTSLVRRVYTAPGDASQQKEVSFNFVNLKYPYHNSSLFSSILVAKIKNRKTKLLTVLRASLAMWKVGRLSAEARATLYKEIYNRERRLPNIKVDENSQFERVPALMDNAIHLQYDTTVERGMRNSRVKGNHLTTLAEASCRADSTSRALVNTTLKALKNKAVSGIRLEVAGRLTRRYTAARSLFKLRYKGNLKNMDSSQKGLSAVLLRGHAKSNLNYTKTCSRVRIGSFGVKGWVSSS</sequence>
<evidence type="ECO:0000256" key="3">
    <source>
        <dbReference type="ARBA" id="ARBA00022980"/>
    </source>
</evidence>
<evidence type="ECO:0000256" key="4">
    <source>
        <dbReference type="ARBA" id="ARBA00023128"/>
    </source>
</evidence>
<evidence type="ECO:0000256" key="2">
    <source>
        <dbReference type="ARBA" id="ARBA00010761"/>
    </source>
</evidence>
<gene>
    <name evidence="7" type="primary">rps3</name>
</gene>
<geneLocation type="mitochondrion" evidence="7"/>
<proteinExistence type="inferred from homology"/>
<evidence type="ECO:0000256" key="5">
    <source>
        <dbReference type="ARBA" id="ARBA00023274"/>
    </source>
</evidence>
<dbReference type="Pfam" id="PF05316">
    <property type="entry name" value="VAR1"/>
    <property type="match status" value="1"/>
</dbReference>